<feature type="compositionally biased region" description="Low complexity" evidence="1">
    <location>
        <begin position="219"/>
        <end position="318"/>
    </location>
</feature>
<accession>A0A2S2PD22</accession>
<name>A0A2S2PD22_SCHGA</name>
<reference evidence="2" key="1">
    <citation type="submission" date="2018-04" db="EMBL/GenBank/DDBJ databases">
        <title>Transcriptome of Schizaphis graminum biotype I.</title>
        <authorList>
            <person name="Scully E.D."/>
            <person name="Geib S.M."/>
            <person name="Palmer N.A."/>
            <person name="Koch K."/>
            <person name="Bradshaw J."/>
            <person name="Heng-Moss T."/>
            <person name="Sarath G."/>
        </authorList>
    </citation>
    <scope>NUCLEOTIDE SEQUENCE</scope>
</reference>
<proteinExistence type="predicted"/>
<dbReference type="EMBL" id="GGMR01014732">
    <property type="protein sequence ID" value="MBY27351.1"/>
    <property type="molecule type" value="Transcribed_RNA"/>
</dbReference>
<evidence type="ECO:0000256" key="1">
    <source>
        <dbReference type="SAM" id="MobiDB-lite"/>
    </source>
</evidence>
<protein>
    <submittedName>
        <fullName evidence="2">Uncharacterized protein</fullName>
    </submittedName>
</protein>
<organism evidence="2">
    <name type="scientific">Schizaphis graminum</name>
    <name type="common">Green bug aphid</name>
    <dbReference type="NCBI Taxonomy" id="13262"/>
    <lineage>
        <taxon>Eukaryota</taxon>
        <taxon>Metazoa</taxon>
        <taxon>Ecdysozoa</taxon>
        <taxon>Arthropoda</taxon>
        <taxon>Hexapoda</taxon>
        <taxon>Insecta</taxon>
        <taxon>Pterygota</taxon>
        <taxon>Neoptera</taxon>
        <taxon>Paraneoptera</taxon>
        <taxon>Hemiptera</taxon>
        <taxon>Sternorrhyncha</taxon>
        <taxon>Aphidomorpha</taxon>
        <taxon>Aphidoidea</taxon>
        <taxon>Aphididae</taxon>
        <taxon>Aphidini</taxon>
        <taxon>Schizaphis</taxon>
    </lineage>
</organism>
<gene>
    <name evidence="2" type="ORF">g.11209</name>
</gene>
<feature type="region of interest" description="Disordered" evidence="1">
    <location>
        <begin position="219"/>
        <end position="329"/>
    </location>
</feature>
<evidence type="ECO:0000313" key="2">
    <source>
        <dbReference type="EMBL" id="MBY27351.1"/>
    </source>
</evidence>
<sequence length="357" mass="39286">MIYSENMKFTVAFFQICALYGVLFVCSPALAAPFITVKVDESLKNSTDVNKELLTYFMTLKPYLAKIGKPYNYEHEQWSTFEKNTEENVSTMTSGTSSVIGINDDETPNNYANYNWSKSKGSKYEQLKSVLEAFVHAGVKIKASSMEEEKSIKGELTTNKFDDFFTTEMPTTIILHSVDYTTERLYNSPKSASTRLHITSYPGYLMASVSSVNTTTTLSPYTTTSHPTTLTPTPSTITTSYPTTTTTLSPYTTTSHPTTTTTLSPYTTTSHPTTLTPTPSTITTSYPTTTTTLSPYTTTSHPTTTTTLSPYTTTSHPTTLPPTPSTTTQLPITTNMPVSEKSNKVFCTLCIIIAVND</sequence>
<dbReference type="AlphaFoldDB" id="A0A2S2PD22"/>